<sequence length="716" mass="78148">MARELVESRRTQYTRRALRDALIELLADKPLARITVRELCERADVNRSTFYAHYPDLDSLLRDIEEDTIDWVNGTLQQLLERPDPDSVGRVIEHVCRYIADNRSHLRVLMSPQADLRFQQQLLGLIYGRIDLATQLQGTDPQEAEMRMHFAVSGSIGLLQHWLASEPTAPPRNRGPHHHHHGPARPLTPAARPSSGRTGVASPPAAYNAVQPAFGRQRGEPPMTNTNHAGAPAGSASDVTVQEPPSLRKSLKNRHIQLIALGGAIGTGLFYGSSESISLAGPAILLAYLIGGIAIFMIVRALSEMSVEDPKAGAFSYYATRYWSKRAGFVSGWNYWFNYILVSMVELSVVGSFVNYWFPNIPQWASAAFFLVVITAANLMGVSKFGEIEFWFAIIKIVAVLAMIVGGVAVIAFNLPTDSGIRASFANWFALDGGFLPNGVMQRTADGTWTGLLMALVVVMFSFGGTELIGVTAGETEDPRTTIPKATNGVIWRILVFYIVALGVIMAVVPWNMIDGESSPFVQIFDSIGVHVAAGILNFVCLTAVMSVYNSGLYANSRMLYSLARQGNAPAYLGRLNFHGVPVAAVLTSAAITVIAVVVVFVWPEFAFNYLMSIATISAIINWSMIMVTEMKFRRVVAAGGSPHDSALAGKSGREALDAIAFKLPAARVTPWVVLAFLAMIVVLMCFSASYRIAVVAGVIWLAVLLVAYQVTQRRR</sequence>
<dbReference type="Gene3D" id="1.20.1740.10">
    <property type="entry name" value="Amino acid/polyamine transporter I"/>
    <property type="match status" value="1"/>
</dbReference>
<keyword evidence="4" id="KW-1003">Cell membrane</keyword>
<reference evidence="14 15" key="1">
    <citation type="submission" date="2014-03" db="EMBL/GenBank/DDBJ databases">
        <title>Genomics of Bifidobacteria.</title>
        <authorList>
            <person name="Ventura M."/>
            <person name="Milani C."/>
            <person name="Lugli G.A."/>
        </authorList>
    </citation>
    <scope>NUCLEOTIDE SEQUENCE [LARGE SCALE GENOMIC DNA]</scope>
    <source>
        <strain evidence="14 15">LMG 21816</strain>
    </source>
</reference>
<dbReference type="GO" id="GO:0055085">
    <property type="term" value="P:transmembrane transport"/>
    <property type="evidence" value="ECO:0007669"/>
    <property type="project" value="InterPro"/>
</dbReference>
<dbReference type="InterPro" id="IPR001647">
    <property type="entry name" value="HTH_TetR"/>
</dbReference>
<comment type="caution">
    <text evidence="14">The sequence shown here is derived from an EMBL/GenBank/DDBJ whole genome shotgun (WGS) entry which is preliminary data.</text>
</comment>
<keyword evidence="6" id="KW-0029">Amino-acid transport</keyword>
<dbReference type="InterPro" id="IPR009057">
    <property type="entry name" value="Homeodomain-like_sf"/>
</dbReference>
<feature type="transmembrane region" description="Helical" evidence="12">
    <location>
        <begin position="449"/>
        <end position="469"/>
    </location>
</feature>
<dbReference type="AlphaFoldDB" id="A0A7V8KQQ5"/>
<name>A0A7V8KQQ5_9BIFI</name>
<dbReference type="GO" id="GO:0003677">
    <property type="term" value="F:DNA binding"/>
    <property type="evidence" value="ECO:0007669"/>
    <property type="project" value="UniProtKB-UniRule"/>
</dbReference>
<dbReference type="EMBL" id="JGZJ01000007">
    <property type="protein sequence ID" value="KFI83041.1"/>
    <property type="molecule type" value="Genomic_DNA"/>
</dbReference>
<evidence type="ECO:0000256" key="11">
    <source>
        <dbReference type="SAM" id="MobiDB-lite"/>
    </source>
</evidence>
<evidence type="ECO:0000256" key="6">
    <source>
        <dbReference type="ARBA" id="ARBA00022970"/>
    </source>
</evidence>
<evidence type="ECO:0000256" key="9">
    <source>
        <dbReference type="ARBA" id="ARBA00023136"/>
    </source>
</evidence>
<feature type="transmembrane region" description="Helical" evidence="12">
    <location>
        <begin position="693"/>
        <end position="712"/>
    </location>
</feature>
<dbReference type="FunFam" id="1.20.1740.10:FF:000001">
    <property type="entry name" value="Amino acid permease"/>
    <property type="match status" value="1"/>
</dbReference>
<feature type="transmembrane region" description="Helical" evidence="12">
    <location>
        <begin position="531"/>
        <end position="555"/>
    </location>
</feature>
<keyword evidence="5 12" id="KW-0812">Transmembrane</keyword>
<dbReference type="PANTHER" id="PTHR43495">
    <property type="entry name" value="GABA PERMEASE"/>
    <property type="match status" value="1"/>
</dbReference>
<gene>
    <name evidence="14" type="ORF">BPULL_1170</name>
</gene>
<feature type="DNA-binding region" description="H-T-H motif" evidence="10">
    <location>
        <begin position="35"/>
        <end position="54"/>
    </location>
</feature>
<feature type="transmembrane region" description="Helical" evidence="12">
    <location>
        <begin position="490"/>
        <end position="511"/>
    </location>
</feature>
<evidence type="ECO:0000256" key="2">
    <source>
        <dbReference type="ARBA" id="ARBA00008583"/>
    </source>
</evidence>
<organism evidence="14 15">
    <name type="scientific">Bifidobacterium pullorum</name>
    <dbReference type="NCBI Taxonomy" id="78448"/>
    <lineage>
        <taxon>Bacteria</taxon>
        <taxon>Bacillati</taxon>
        <taxon>Actinomycetota</taxon>
        <taxon>Actinomycetes</taxon>
        <taxon>Bifidobacteriales</taxon>
        <taxon>Bifidobacteriaceae</taxon>
        <taxon>Bifidobacterium</taxon>
    </lineage>
</organism>
<dbReference type="GO" id="GO:0005886">
    <property type="term" value="C:plasma membrane"/>
    <property type="evidence" value="ECO:0007669"/>
    <property type="project" value="UniProtKB-SubCell"/>
</dbReference>
<evidence type="ECO:0000313" key="14">
    <source>
        <dbReference type="EMBL" id="KFI83041.1"/>
    </source>
</evidence>
<comment type="subcellular location">
    <subcellularLocation>
        <location evidence="1">Cell membrane</location>
        <topology evidence="1">Multi-pass membrane protein</topology>
    </subcellularLocation>
</comment>
<evidence type="ECO:0000313" key="15">
    <source>
        <dbReference type="Proteomes" id="UP000029109"/>
    </source>
</evidence>
<evidence type="ECO:0000256" key="12">
    <source>
        <dbReference type="SAM" id="Phobius"/>
    </source>
</evidence>
<keyword evidence="3" id="KW-0813">Transport</keyword>
<feature type="domain" description="HTH tetR-type" evidence="13">
    <location>
        <begin position="12"/>
        <end position="72"/>
    </location>
</feature>
<feature type="region of interest" description="Disordered" evidence="11">
    <location>
        <begin position="166"/>
        <end position="245"/>
    </location>
</feature>
<dbReference type="Proteomes" id="UP000029109">
    <property type="component" value="Unassembled WGS sequence"/>
</dbReference>
<evidence type="ECO:0000256" key="4">
    <source>
        <dbReference type="ARBA" id="ARBA00022475"/>
    </source>
</evidence>
<feature type="transmembrane region" description="Helical" evidence="12">
    <location>
        <begin position="256"/>
        <end position="273"/>
    </location>
</feature>
<dbReference type="Pfam" id="PF00440">
    <property type="entry name" value="TetR_N"/>
    <property type="match status" value="1"/>
</dbReference>
<evidence type="ECO:0000256" key="10">
    <source>
        <dbReference type="PROSITE-ProRule" id="PRU00335"/>
    </source>
</evidence>
<dbReference type="Gene3D" id="1.10.357.10">
    <property type="entry name" value="Tetracycline Repressor, domain 2"/>
    <property type="match status" value="1"/>
</dbReference>
<evidence type="ECO:0000256" key="7">
    <source>
        <dbReference type="ARBA" id="ARBA00022989"/>
    </source>
</evidence>
<feature type="transmembrane region" description="Helical" evidence="12">
    <location>
        <begin position="364"/>
        <end position="383"/>
    </location>
</feature>
<evidence type="ECO:0000256" key="8">
    <source>
        <dbReference type="ARBA" id="ARBA00023125"/>
    </source>
</evidence>
<dbReference type="PANTHER" id="PTHR43495:SF4">
    <property type="entry name" value="AROMATIC AMINO ACID TRANSPORT PROTEIN AROP"/>
    <property type="match status" value="1"/>
</dbReference>
<comment type="similarity">
    <text evidence="2">Belongs to the amino acid-polyamine-organocation (APC) superfamily. Amino acid transporter (AAT) (TC 2.A.3.1) family.</text>
</comment>
<evidence type="ECO:0000256" key="1">
    <source>
        <dbReference type="ARBA" id="ARBA00004651"/>
    </source>
</evidence>
<keyword evidence="8 10" id="KW-0238">DNA-binding</keyword>
<feature type="transmembrane region" description="Helical" evidence="12">
    <location>
        <begin position="335"/>
        <end position="358"/>
    </location>
</feature>
<keyword evidence="7 12" id="KW-1133">Transmembrane helix</keyword>
<feature type="transmembrane region" description="Helical" evidence="12">
    <location>
        <begin position="576"/>
        <end position="601"/>
    </location>
</feature>
<accession>A0A7V8KQQ5</accession>
<keyword evidence="9 12" id="KW-0472">Membrane</keyword>
<protein>
    <submittedName>
        <fullName evidence="14">Amino acid permease</fullName>
    </submittedName>
</protein>
<evidence type="ECO:0000256" key="5">
    <source>
        <dbReference type="ARBA" id="ARBA00022692"/>
    </source>
</evidence>
<feature type="transmembrane region" description="Helical" evidence="12">
    <location>
        <begin position="279"/>
        <end position="299"/>
    </location>
</feature>
<dbReference type="GO" id="GO:0006865">
    <property type="term" value="P:amino acid transport"/>
    <property type="evidence" value="ECO:0007669"/>
    <property type="project" value="UniProtKB-KW"/>
</dbReference>
<feature type="transmembrane region" description="Helical" evidence="12">
    <location>
        <begin position="607"/>
        <end position="626"/>
    </location>
</feature>
<proteinExistence type="inferred from homology"/>
<dbReference type="Pfam" id="PF14278">
    <property type="entry name" value="TetR_C_8"/>
    <property type="match status" value="1"/>
</dbReference>
<evidence type="ECO:0000259" key="13">
    <source>
        <dbReference type="PROSITE" id="PS50977"/>
    </source>
</evidence>
<feature type="compositionally biased region" description="Basic residues" evidence="11">
    <location>
        <begin position="174"/>
        <end position="183"/>
    </location>
</feature>
<dbReference type="PROSITE" id="PS50977">
    <property type="entry name" value="HTH_TETR_2"/>
    <property type="match status" value="1"/>
</dbReference>
<dbReference type="SUPFAM" id="SSF46689">
    <property type="entry name" value="Homeodomain-like"/>
    <property type="match status" value="1"/>
</dbReference>
<dbReference type="InterPro" id="IPR004841">
    <property type="entry name" value="AA-permease/SLC12A_dom"/>
</dbReference>
<evidence type="ECO:0000256" key="3">
    <source>
        <dbReference type="ARBA" id="ARBA00022448"/>
    </source>
</evidence>
<dbReference type="InterPro" id="IPR039532">
    <property type="entry name" value="TetR_C_Firmicutes"/>
</dbReference>
<feature type="transmembrane region" description="Helical" evidence="12">
    <location>
        <begin position="669"/>
        <end position="687"/>
    </location>
</feature>
<feature type="transmembrane region" description="Helical" evidence="12">
    <location>
        <begin position="390"/>
        <end position="413"/>
    </location>
</feature>
<dbReference type="Pfam" id="PF00324">
    <property type="entry name" value="AA_permease"/>
    <property type="match status" value="1"/>
</dbReference>